<sequence>MVYRTCRTFHMGGAMGDIMRAAGDKLRLVHVADTMNHHRNHGLRYITNPPGNLVRVHQHSKAVANSSIPSDR</sequence>
<organism evidence="1 2">
    <name type="scientific">Mycolicibacterium arabiense</name>
    <dbReference type="NCBI Taxonomy" id="1286181"/>
    <lineage>
        <taxon>Bacteria</taxon>
        <taxon>Bacillati</taxon>
        <taxon>Actinomycetota</taxon>
        <taxon>Actinomycetes</taxon>
        <taxon>Mycobacteriales</taxon>
        <taxon>Mycobacteriaceae</taxon>
        <taxon>Mycolicibacterium</taxon>
    </lineage>
</organism>
<accession>A0A7I7RSY2</accession>
<proteinExistence type="predicted"/>
<gene>
    <name evidence="1" type="ORF">MARA_07390</name>
</gene>
<dbReference type="Proteomes" id="UP000467428">
    <property type="component" value="Chromosome"/>
</dbReference>
<dbReference type="EMBL" id="AP022593">
    <property type="protein sequence ID" value="BBY47271.1"/>
    <property type="molecule type" value="Genomic_DNA"/>
</dbReference>
<reference evidence="1 2" key="1">
    <citation type="journal article" date="2019" name="Emerg. Microbes Infect.">
        <title>Comprehensive subspecies identification of 175 nontuberculous mycobacteria species based on 7547 genomic profiles.</title>
        <authorList>
            <person name="Matsumoto Y."/>
            <person name="Kinjo T."/>
            <person name="Motooka D."/>
            <person name="Nabeya D."/>
            <person name="Jung N."/>
            <person name="Uechi K."/>
            <person name="Horii T."/>
            <person name="Iida T."/>
            <person name="Fujita J."/>
            <person name="Nakamura S."/>
        </authorList>
    </citation>
    <scope>NUCLEOTIDE SEQUENCE [LARGE SCALE GENOMIC DNA]</scope>
    <source>
        <strain evidence="1 2">JCM 18538</strain>
    </source>
</reference>
<dbReference type="KEGG" id="marz:MARA_07390"/>
<protein>
    <submittedName>
        <fullName evidence="1">Uncharacterized protein</fullName>
    </submittedName>
</protein>
<name>A0A7I7RSY2_9MYCO</name>
<keyword evidence="2" id="KW-1185">Reference proteome</keyword>
<geneLocation type="plasmid" evidence="2">
    <name>pjcm18538 dna</name>
</geneLocation>
<evidence type="ECO:0000313" key="2">
    <source>
        <dbReference type="Proteomes" id="UP000467428"/>
    </source>
</evidence>
<evidence type="ECO:0000313" key="1">
    <source>
        <dbReference type="EMBL" id="BBY47271.1"/>
    </source>
</evidence>
<dbReference type="AlphaFoldDB" id="A0A7I7RSY2"/>